<keyword evidence="2 7" id="KW-0812">Transmembrane</keyword>
<dbReference type="EMBL" id="CAJZBQ010000043">
    <property type="protein sequence ID" value="CAG9327492.1"/>
    <property type="molecule type" value="Genomic_DNA"/>
</dbReference>
<dbReference type="PROSITE" id="PS50004">
    <property type="entry name" value="C2"/>
    <property type="match status" value="6"/>
</dbReference>
<comment type="subcellular location">
    <subcellularLocation>
        <location evidence="1">Membrane</location>
        <topology evidence="1">Single-pass membrane protein</topology>
    </subcellularLocation>
</comment>
<dbReference type="SMART" id="SM01202">
    <property type="entry name" value="FerI"/>
    <property type="match status" value="1"/>
</dbReference>
<dbReference type="Pfam" id="PF00168">
    <property type="entry name" value="C2"/>
    <property type="match status" value="6"/>
</dbReference>
<evidence type="ECO:0000256" key="7">
    <source>
        <dbReference type="SAM" id="Phobius"/>
    </source>
</evidence>
<dbReference type="SMART" id="SM00239">
    <property type="entry name" value="C2"/>
    <property type="match status" value="6"/>
</dbReference>
<feature type="transmembrane region" description="Helical" evidence="7">
    <location>
        <begin position="1395"/>
        <end position="1420"/>
    </location>
</feature>
<feature type="domain" description="C2" evidence="8">
    <location>
        <begin position="511"/>
        <end position="639"/>
    </location>
</feature>
<dbReference type="Gene3D" id="2.60.40.150">
    <property type="entry name" value="C2 domain"/>
    <property type="match status" value="5"/>
</dbReference>
<gene>
    <name evidence="9" type="ORF">BSTOLATCC_MIC43527</name>
</gene>
<dbReference type="InterPro" id="IPR035892">
    <property type="entry name" value="C2_domain_sf"/>
</dbReference>
<evidence type="ECO:0000256" key="2">
    <source>
        <dbReference type="ARBA" id="ARBA00022692"/>
    </source>
</evidence>
<organism evidence="9 10">
    <name type="scientific">Blepharisma stoltei</name>
    <dbReference type="NCBI Taxonomy" id="1481888"/>
    <lineage>
        <taxon>Eukaryota</taxon>
        <taxon>Sar</taxon>
        <taxon>Alveolata</taxon>
        <taxon>Ciliophora</taxon>
        <taxon>Postciliodesmatophora</taxon>
        <taxon>Heterotrichea</taxon>
        <taxon>Heterotrichida</taxon>
        <taxon>Blepharismidae</taxon>
        <taxon>Blepharisma</taxon>
    </lineage>
</organism>
<feature type="compositionally biased region" description="Basic and acidic residues" evidence="6">
    <location>
        <begin position="863"/>
        <end position="880"/>
    </location>
</feature>
<dbReference type="CDD" id="cd04037">
    <property type="entry name" value="C2E_Ferlin"/>
    <property type="match status" value="1"/>
</dbReference>
<feature type="domain" description="C2" evidence="8">
    <location>
        <begin position="662"/>
        <end position="792"/>
    </location>
</feature>
<evidence type="ECO:0000256" key="6">
    <source>
        <dbReference type="SAM" id="MobiDB-lite"/>
    </source>
</evidence>
<evidence type="ECO:0000313" key="10">
    <source>
        <dbReference type="Proteomes" id="UP001162131"/>
    </source>
</evidence>
<dbReference type="CDD" id="cd00030">
    <property type="entry name" value="C2"/>
    <property type="match status" value="2"/>
</dbReference>
<dbReference type="Pfam" id="PF16165">
    <property type="entry name" value="Ferlin_C"/>
    <property type="match status" value="1"/>
</dbReference>
<comment type="caution">
    <text evidence="9">The sequence shown here is derived from an EMBL/GenBank/DDBJ whole genome shotgun (WGS) entry which is preliminary data.</text>
</comment>
<dbReference type="Proteomes" id="UP001162131">
    <property type="component" value="Unassembled WGS sequence"/>
</dbReference>
<evidence type="ECO:0000313" key="9">
    <source>
        <dbReference type="EMBL" id="CAG9327492.1"/>
    </source>
</evidence>
<dbReference type="PANTHER" id="PTHR12546">
    <property type="entry name" value="FER-1-LIKE"/>
    <property type="match status" value="1"/>
</dbReference>
<name>A0AAU9JHK5_9CILI</name>
<evidence type="ECO:0000256" key="3">
    <source>
        <dbReference type="ARBA" id="ARBA00022737"/>
    </source>
</evidence>
<feature type="domain" description="C2" evidence="8">
    <location>
        <begin position="22"/>
        <end position="151"/>
    </location>
</feature>
<dbReference type="InterPro" id="IPR012968">
    <property type="entry name" value="FerIin_dom"/>
</dbReference>
<dbReference type="GO" id="GO:0016020">
    <property type="term" value="C:membrane"/>
    <property type="evidence" value="ECO:0007669"/>
    <property type="project" value="UniProtKB-SubCell"/>
</dbReference>
<sequence>MADKSPAPKEQEQQDKSAKDKPDTNPQDSEPSNIRMRAGDYMVHIFIEQGRALMPPGGADTSDPVIVVTAFSTQKSTKPLNDVGGSSIVYWGEHIYIEGKNIQPDDFKDQRITIEVRDHNKLWKDALLGVHEIDMVYIYSQKDHAIIHRWVVLSNPEDQHFDVVRGYIKIGVSVLYEEDKAVDLAIREDMSQKDKEMLLPPHVKPVTVQLITQILKAENLPVMDRGGTLDAYCVARFAGAESKTSTIVADKATLTAYWYEEIYLPILVPCVTNTMSLTFWDWDSTSADDLVGSVVFNFDKIRRGLYKDYFWANIYGAPPLAEGDAAEYMNHVPQFASNWRGRVLLRQWVEEGASETYKKTQRIAEANIDVKIRDNFEVGQEYEIRAQVMSGNALPFKKGKYSVVISWSGAESISSLQQTENASVDWYETLRRQICMIPNLAEKDLPDVFVYLVYDEKRICYARIKPNKCMDINGRAEWIPLIPDKSIGKVKENWKAGFVRIRIYIGPFDSDNDDLKAGHWDQKLIKPKMEDWVLLTHVFQARDLPAADGVGLSDPYLVIYCAGVEINTKNKPREQTLNPRWYETFPLQIRTPSIEDAPPVLVSLFDYDVLSKDDMMGRALIDLSDASMNTDLAPRPKWYPINLGTPDSEKGAILCSFTLARPSSVPRFNITPKFVDKTVEINILGLRGLKPAVGFLPVNKAFVRVDLNSLDLPEVSQGIKFLQTQPFEGGSDPNINSTLSFRCKIPEDPLYAPVLTCTVCDNLFAGLSQPLIGTFSIDLGKYSEMKKSLKSQFFSSQFMKVTTTLTNPLNLDIEEEKIPQSKTQMSPLPPQSTKQKPELEVLLPPGMSSSKITDEAGNFESVDLSHDTDIDKKPSEQPSKVYEDLSKVEIPFEEAVSNSKIVLMPQYKESKTKKLIEIYPPNPDNYLAIGYNREPDDGKKHYRYYIHEELEKIPIFEKSAFEEFNILRGASRGVDELPTLHTTHQEKDGQKSTVECVGKFKALIRVIDYPPKWQPFGFLTGLMGSKDFPDDNSDFESIARTLLVKTQCVVRVYIIDAFDLEQKDSFSKSDPYFKVKLGGRSINNREEHQEDVCDPKFFKCHDFETTIPGQSLLKISMWDYNKVFPDSKIGTTIIDIEDRFFNKSWRGLKEVPVETRALYLPASRRPQGYVRMWVEIHHNTVIPDQVDISPRPPAKFEARLIIWRCEDVENMDFEGVSDLFVRAWVNQEKDKETDTHYRCVRGKGSWNWRMKFPISLPQAENTVTIQIWDRDVFSRNDFIAETSFEFNEIATMALEENQRVKKKGSSENWKERVMNTENEKFWVTCKKRDKKGGFEDGGKVLISFELVPEMRAQACPVGEGRDDPNIDPKLPPPIGRFEWSLNPLKMISQLCGPEFKAKICLLICCALCCLLLIFVFPMFFSSVMSNLITK</sequence>
<dbReference type="InterPro" id="IPR037724">
    <property type="entry name" value="C2E_Ferlin"/>
</dbReference>
<dbReference type="SUPFAM" id="SSF49562">
    <property type="entry name" value="C2 domain (Calcium/lipid-binding domain, CaLB)"/>
    <property type="match status" value="5"/>
</dbReference>
<keyword evidence="4 7" id="KW-1133">Transmembrane helix</keyword>
<protein>
    <recommendedName>
        <fullName evidence="8">C2 domain-containing protein</fullName>
    </recommendedName>
</protein>
<proteinExistence type="predicted"/>
<feature type="region of interest" description="Disordered" evidence="6">
    <location>
        <begin position="1"/>
        <end position="35"/>
    </location>
</feature>
<feature type="compositionally biased region" description="Basic and acidic residues" evidence="6">
    <location>
        <begin position="1"/>
        <end position="23"/>
    </location>
</feature>
<dbReference type="InterPro" id="IPR000008">
    <property type="entry name" value="C2_dom"/>
</dbReference>
<keyword evidence="10" id="KW-1185">Reference proteome</keyword>
<feature type="domain" description="C2" evidence="8">
    <location>
        <begin position="1029"/>
        <end position="1149"/>
    </location>
</feature>
<evidence type="ECO:0000256" key="5">
    <source>
        <dbReference type="ARBA" id="ARBA00023136"/>
    </source>
</evidence>
<dbReference type="InterPro" id="IPR037721">
    <property type="entry name" value="Ferlin"/>
</dbReference>
<evidence type="ECO:0000256" key="1">
    <source>
        <dbReference type="ARBA" id="ARBA00004167"/>
    </source>
</evidence>
<dbReference type="GO" id="GO:0007009">
    <property type="term" value="P:plasma membrane organization"/>
    <property type="evidence" value="ECO:0007669"/>
    <property type="project" value="TreeGrafter"/>
</dbReference>
<evidence type="ECO:0000256" key="4">
    <source>
        <dbReference type="ARBA" id="ARBA00022989"/>
    </source>
</evidence>
<keyword evidence="5 7" id="KW-0472">Membrane</keyword>
<dbReference type="InterPro" id="IPR032362">
    <property type="entry name" value="Ferlin_C"/>
</dbReference>
<accession>A0AAU9JHK5</accession>
<evidence type="ECO:0000259" key="8">
    <source>
        <dbReference type="PROSITE" id="PS50004"/>
    </source>
</evidence>
<keyword evidence="3" id="KW-0677">Repeat</keyword>
<feature type="domain" description="C2" evidence="8">
    <location>
        <begin position="1182"/>
        <end position="1301"/>
    </location>
</feature>
<dbReference type="PANTHER" id="PTHR12546:SF33">
    <property type="entry name" value="SPERM VESICLE FUSION PROTEIN FER-1"/>
    <property type="match status" value="1"/>
</dbReference>
<feature type="region of interest" description="Disordered" evidence="6">
    <location>
        <begin position="861"/>
        <end position="880"/>
    </location>
</feature>
<reference evidence="9" key="1">
    <citation type="submission" date="2021-09" db="EMBL/GenBank/DDBJ databases">
        <authorList>
            <consortium name="AG Swart"/>
            <person name="Singh M."/>
            <person name="Singh A."/>
            <person name="Seah K."/>
            <person name="Emmerich C."/>
        </authorList>
    </citation>
    <scope>NUCLEOTIDE SEQUENCE</scope>
    <source>
        <strain evidence="9">ATCC30299</strain>
    </source>
</reference>
<feature type="domain" description="C2" evidence="8">
    <location>
        <begin position="189"/>
        <end position="312"/>
    </location>
</feature>